<name>A0ABS6N6A7_9RHOB</name>
<dbReference type="InterPro" id="IPR021136">
    <property type="entry name" value="Flagellar_hook_control-like_C"/>
</dbReference>
<feature type="region of interest" description="Disordered" evidence="1">
    <location>
        <begin position="212"/>
        <end position="278"/>
    </location>
</feature>
<dbReference type="PANTHER" id="PTHR37533:SF2">
    <property type="entry name" value="FLAGELLAR HOOK-LENGTH CONTROL PROTEIN"/>
    <property type="match status" value="1"/>
</dbReference>
<dbReference type="CDD" id="cd17470">
    <property type="entry name" value="T3SS_Flik_C"/>
    <property type="match status" value="1"/>
</dbReference>
<evidence type="ECO:0000256" key="1">
    <source>
        <dbReference type="SAM" id="MobiDB-lite"/>
    </source>
</evidence>
<feature type="domain" description="Flagellar hook-length control protein-like C-terminal" evidence="2">
    <location>
        <begin position="558"/>
        <end position="637"/>
    </location>
</feature>
<feature type="compositionally biased region" description="Polar residues" evidence="1">
    <location>
        <begin position="212"/>
        <end position="229"/>
    </location>
</feature>
<feature type="region of interest" description="Disordered" evidence="1">
    <location>
        <begin position="320"/>
        <end position="359"/>
    </location>
</feature>
<evidence type="ECO:0000259" key="2">
    <source>
        <dbReference type="Pfam" id="PF02120"/>
    </source>
</evidence>
<dbReference type="PANTHER" id="PTHR37533">
    <property type="entry name" value="FLAGELLAR HOOK-LENGTH CONTROL PROTEIN"/>
    <property type="match status" value="1"/>
</dbReference>
<feature type="region of interest" description="Disordered" evidence="1">
    <location>
        <begin position="1"/>
        <end position="133"/>
    </location>
</feature>
<organism evidence="3 4">
    <name type="scientific">Thalassococcus arenae</name>
    <dbReference type="NCBI Taxonomy" id="2851652"/>
    <lineage>
        <taxon>Bacteria</taxon>
        <taxon>Pseudomonadati</taxon>
        <taxon>Pseudomonadota</taxon>
        <taxon>Alphaproteobacteria</taxon>
        <taxon>Rhodobacterales</taxon>
        <taxon>Roseobacteraceae</taxon>
        <taxon>Thalassococcus</taxon>
    </lineage>
</organism>
<feature type="compositionally biased region" description="Basic and acidic residues" evidence="1">
    <location>
        <begin position="33"/>
        <end position="62"/>
    </location>
</feature>
<proteinExistence type="predicted"/>
<keyword evidence="3" id="KW-0966">Cell projection</keyword>
<feature type="compositionally biased region" description="Polar residues" evidence="1">
    <location>
        <begin position="253"/>
        <end position="264"/>
    </location>
</feature>
<evidence type="ECO:0000313" key="4">
    <source>
        <dbReference type="Proteomes" id="UP001166293"/>
    </source>
</evidence>
<dbReference type="Pfam" id="PF02120">
    <property type="entry name" value="Flg_hook"/>
    <property type="match status" value="1"/>
</dbReference>
<accession>A0ABS6N6A7</accession>
<keyword evidence="3" id="KW-0969">Cilium</keyword>
<dbReference type="EMBL" id="JAHRWL010000001">
    <property type="protein sequence ID" value="MBV2359323.1"/>
    <property type="molecule type" value="Genomic_DNA"/>
</dbReference>
<protein>
    <submittedName>
        <fullName evidence="3">Flagellar hook-length control protein FliK</fullName>
    </submittedName>
</protein>
<keyword evidence="4" id="KW-1185">Reference proteome</keyword>
<evidence type="ECO:0000313" key="3">
    <source>
        <dbReference type="EMBL" id="MBV2359323.1"/>
    </source>
</evidence>
<feature type="compositionally biased region" description="Basic and acidic residues" evidence="1">
    <location>
        <begin position="152"/>
        <end position="176"/>
    </location>
</feature>
<feature type="compositionally biased region" description="Gly residues" evidence="1">
    <location>
        <begin position="325"/>
        <end position="339"/>
    </location>
</feature>
<keyword evidence="3" id="KW-0282">Flagellum</keyword>
<feature type="region of interest" description="Disordered" evidence="1">
    <location>
        <begin position="145"/>
        <end position="184"/>
    </location>
</feature>
<dbReference type="RefSeq" id="WP_217777142.1">
    <property type="nucleotide sequence ID" value="NZ_JAHRWL010000001.1"/>
</dbReference>
<dbReference type="InterPro" id="IPR052563">
    <property type="entry name" value="FliK"/>
</dbReference>
<feature type="region of interest" description="Disordered" evidence="1">
    <location>
        <begin position="627"/>
        <end position="675"/>
    </location>
</feature>
<comment type="caution">
    <text evidence="3">The sequence shown here is derived from an EMBL/GenBank/DDBJ whole genome shotgun (WGS) entry which is preliminary data.</text>
</comment>
<reference evidence="3" key="1">
    <citation type="submission" date="2021-06" db="EMBL/GenBank/DDBJ databases">
        <title>Thalassococcus sp. CAU 1522 isolated from sea sand, Republic of Korea.</title>
        <authorList>
            <person name="Kim W."/>
        </authorList>
    </citation>
    <scope>NUCLEOTIDE SEQUENCE</scope>
    <source>
        <strain evidence="3">CAU 1522</strain>
    </source>
</reference>
<gene>
    <name evidence="3" type="ORF">KUH32_06035</name>
</gene>
<dbReference type="Proteomes" id="UP001166293">
    <property type="component" value="Unassembled WGS sequence"/>
</dbReference>
<sequence>MQTFISGLSRHSDPALINPAPSGGTTIAAGQRDFSRFVADEVSKAEGAHPSDHTERTVDGDTGHMPAPSERDNEAVEIPETSENPSTRADRNDAPNVGSRKTGALATKVAPEVSHAVPSDTATATDPQAEGARFDWNAEAVEFSPNLPVAGSEDRFDVSGSREARDTVRKHPKAQDPNDWGSSPWVVPFSSDHFGVSTQSVTGPRNAVLSATATPVSSTEQAAPATTPSAGFDPLQKAPLDSPRPETPAQPLLTGQQPVRKTPNQSPPPAGARAEATPRTAQTLMTVHPATLAAVDADSSGHTEQAPVARAASPIVQSAAFTGADGPGRVGESTPGGGTLDRSTPNVTEHPPRARPGFAPVKEGVLLQPHSVPGKTDEFMRGRDVDISAKDIRPATMMRPATESNSKWSTADTTAQIEKTAPEIRMAQVPPGSRTGDLNLPSFPPERFPPQWSNRLSDPVAQIPSHNPANPAGGFAGVVYPDTTRLGKADFSSFPANARSAIFATSSMGDEEAVAGSISDESTTTFTAANQATTSPTAVTAAPAKPATVPVAVRQVIEQMVRLGDSVVELRLDPEELGHVRMQITAGETGLQMAIAADRPETLDLLRRHIDQLARALAAAGYGEASFEFSHNGRPQPQERRGEQSDPIATDPADSATHARKGPLPSAVDGLNILM</sequence>